<dbReference type="InterPro" id="IPR036286">
    <property type="entry name" value="LexA/Signal_pep-like_sf"/>
</dbReference>
<evidence type="ECO:0000313" key="1">
    <source>
        <dbReference type="EMBL" id="APL94110.1"/>
    </source>
</evidence>
<dbReference type="CDD" id="cd06529">
    <property type="entry name" value="S24_LexA-like"/>
    <property type="match status" value="1"/>
</dbReference>
<proteinExistence type="predicted"/>
<dbReference type="EMBL" id="CP013070">
    <property type="protein sequence ID" value="APL94110.1"/>
    <property type="molecule type" value="Genomic_DNA"/>
</dbReference>
<gene>
    <name evidence="1" type="ORF">SIDU_06090</name>
</gene>
<dbReference type="SUPFAM" id="SSF51306">
    <property type="entry name" value="LexA/Signal peptidase"/>
    <property type="match status" value="1"/>
</dbReference>
<accession>A0A1L5BMD5</accession>
<dbReference type="AlphaFoldDB" id="A0A1L5BMD5"/>
<dbReference type="KEGG" id="sinb:SIDU_06090"/>
<dbReference type="Proteomes" id="UP000004550">
    <property type="component" value="Chromosome"/>
</dbReference>
<organism evidence="1 2">
    <name type="scientific">Sphingobium indicum (strain DSM 16412 / CCM 7286 / MTCC 6364 / B90A)</name>
    <dbReference type="NCBI Taxonomy" id="861109"/>
    <lineage>
        <taxon>Bacteria</taxon>
        <taxon>Pseudomonadati</taxon>
        <taxon>Pseudomonadota</taxon>
        <taxon>Alphaproteobacteria</taxon>
        <taxon>Sphingomonadales</taxon>
        <taxon>Sphingomonadaceae</taxon>
        <taxon>Sphingobium</taxon>
    </lineage>
</organism>
<sequence>MHLWEISNMPDKDISKGQRLYDQLMALKPANLPATRWAEEAGVNRGFFTNLKGKGGSIRSDNLSKVLAYIGKTEADLVAIQERPASNAQPIEFEGASLAQVRNDMPVFGTALGAEKVVDGASIEQTMLNSAEIIEFRKRPPISNGIERVYGLYVQGESMYPAHRDGAFLFCQWDSPLRSDDDVVVYLRPIDDSDDGMTARSVLVKRLVRRTAQYVELEQYRPAKVFRIPMSEVLRIDKVLTNDDFV</sequence>
<name>A0A1L5BMD5_SPHIB</name>
<dbReference type="Gene3D" id="2.10.109.10">
    <property type="entry name" value="Umud Fragment, subunit A"/>
    <property type="match status" value="1"/>
</dbReference>
<dbReference type="InterPro" id="IPR039418">
    <property type="entry name" value="LexA-like"/>
</dbReference>
<evidence type="ECO:0008006" key="3">
    <source>
        <dbReference type="Google" id="ProtNLM"/>
    </source>
</evidence>
<reference evidence="1 2" key="1">
    <citation type="journal article" date="2012" name="J. Bacteriol.">
        <title>Genome sequence of Sphingobium indicum B90A, a hexachlorocyclohexane-degrading bacterium.</title>
        <authorList>
            <person name="Anand S."/>
            <person name="Sangwan N."/>
            <person name="Lata P."/>
            <person name="Kaur J."/>
            <person name="Dua A."/>
            <person name="Singh A.K."/>
            <person name="Verma M."/>
            <person name="Kaur J."/>
            <person name="Khurana J.P."/>
            <person name="Khurana P."/>
            <person name="Mathur S."/>
            <person name="Lal R."/>
        </authorList>
    </citation>
    <scope>NUCLEOTIDE SEQUENCE [LARGE SCALE GENOMIC DNA]</scope>
    <source>
        <strain evidence="2">DSM 16412 / CCM 7286 / MTCC 6364 / B90A</strain>
    </source>
</reference>
<evidence type="ECO:0000313" key="2">
    <source>
        <dbReference type="Proteomes" id="UP000004550"/>
    </source>
</evidence>
<protein>
    <recommendedName>
        <fullName evidence="3">Peptidase S24/S26A/S26B/S26C domain-containing protein</fullName>
    </recommendedName>
</protein>